<dbReference type="PANTHER" id="PTHR36871:SF1">
    <property type="entry name" value="COILED-COIL DOMAIN-CONTAINING PROTEIN 190"/>
    <property type="match status" value="1"/>
</dbReference>
<organism evidence="1 3">
    <name type="scientific">Alligator sinensis</name>
    <name type="common">Chinese alligator</name>
    <dbReference type="NCBI Taxonomy" id="38654"/>
    <lineage>
        <taxon>Eukaryota</taxon>
        <taxon>Metazoa</taxon>
        <taxon>Chordata</taxon>
        <taxon>Craniata</taxon>
        <taxon>Vertebrata</taxon>
        <taxon>Euteleostomi</taxon>
        <taxon>Archelosauria</taxon>
        <taxon>Archosauria</taxon>
        <taxon>Crocodylia</taxon>
        <taxon>Alligatoridae</taxon>
        <taxon>Alligatorinae</taxon>
        <taxon>Alligator</taxon>
    </lineage>
</organism>
<dbReference type="Proteomes" id="UP000189705">
    <property type="component" value="Unplaced"/>
</dbReference>
<evidence type="ECO:0000313" key="2">
    <source>
        <dbReference type="RefSeq" id="XP_025053276.1"/>
    </source>
</evidence>
<dbReference type="InterPro" id="IPR031525">
    <property type="entry name" value="CC190"/>
</dbReference>
<gene>
    <name evidence="2 3" type="primary">CCDC190</name>
</gene>
<accession>A0A3Q0G4D8</accession>
<protein>
    <submittedName>
        <fullName evidence="2 3">Coiled-coil domain-containing protein 190 isoform X1</fullName>
    </submittedName>
</protein>
<keyword evidence="1" id="KW-1185">Reference proteome</keyword>
<dbReference type="RefSeq" id="XP_025053280.1">
    <property type="nucleotide sequence ID" value="XM_025197495.1"/>
</dbReference>
<evidence type="ECO:0000313" key="1">
    <source>
        <dbReference type="Proteomes" id="UP000189705"/>
    </source>
</evidence>
<dbReference type="STRING" id="38654.A0A3Q0G4D8"/>
<dbReference type="AlphaFoldDB" id="A0A3Q0G4D8"/>
<dbReference type="RefSeq" id="XP_025053276.1">
    <property type="nucleotide sequence ID" value="XM_025197491.1"/>
</dbReference>
<reference evidence="2 3" key="1">
    <citation type="submission" date="2025-04" db="UniProtKB">
        <authorList>
            <consortium name="RefSeq"/>
        </authorList>
    </citation>
    <scope>IDENTIFICATION</scope>
</reference>
<dbReference type="CTD" id="339512"/>
<sequence>MNHSKPFMAEGDWSRRWELDRRSIKRTEARLSHGLQDLEETRVQQMNSMVKEQRQIQKELVRLQQGKSRKVAHLIADFPRAVGKKATLPTLSSSIGEHQSSTEGERLRASKAALPKPGGLTLVAESALQHQTGNSDIMDGAGQLFSWKRGPIHTVTRAKAGSFLTDINLSDIRHSIAQRLSVSAMPAEQDEAKGTEEEAAAVLTGKAEASDTVAGDVMPKPSTYTGRRKNSLVHEKRVFDTEAFARESHFRTMHTRPSFLQLYAEARKARYIRHKGIPDSERELSLQEIFGHEDNLEHSHSTVQTTSTALAD</sequence>
<dbReference type="GeneID" id="102380518"/>
<dbReference type="Pfam" id="PF15768">
    <property type="entry name" value="CC190"/>
    <property type="match status" value="1"/>
</dbReference>
<dbReference type="PANTHER" id="PTHR36871">
    <property type="entry name" value="COILED-COIL DOMAIN-CONTAINING PROTEIN 190"/>
    <property type="match status" value="1"/>
</dbReference>
<evidence type="ECO:0000313" key="3">
    <source>
        <dbReference type="RefSeq" id="XP_025053280.1"/>
    </source>
</evidence>
<name>A0A3Q0G4D8_ALLSI</name>
<proteinExistence type="predicted"/>